<dbReference type="CDD" id="cd17489">
    <property type="entry name" value="MFS_YfcJ_like"/>
    <property type="match status" value="1"/>
</dbReference>
<evidence type="ECO:0000256" key="5">
    <source>
        <dbReference type="ARBA" id="ARBA00023136"/>
    </source>
</evidence>
<feature type="transmembrane region" description="Helical" evidence="6">
    <location>
        <begin position="168"/>
        <end position="188"/>
    </location>
</feature>
<evidence type="ECO:0000256" key="2">
    <source>
        <dbReference type="ARBA" id="ARBA00022448"/>
    </source>
</evidence>
<dbReference type="PANTHER" id="PTHR23531:SF2">
    <property type="entry name" value="PERMEASE"/>
    <property type="match status" value="1"/>
</dbReference>
<evidence type="ECO:0000256" key="1">
    <source>
        <dbReference type="ARBA" id="ARBA00004651"/>
    </source>
</evidence>
<keyword evidence="2" id="KW-0813">Transport</keyword>
<feature type="domain" description="Major facilitator superfamily (MFS) profile" evidence="7">
    <location>
        <begin position="12"/>
        <end position="387"/>
    </location>
</feature>
<accession>A0A923L6J0</accession>
<feature type="transmembrane region" description="Helical" evidence="6">
    <location>
        <begin position="365"/>
        <end position="383"/>
    </location>
</feature>
<keyword evidence="3 6" id="KW-0812">Transmembrane</keyword>
<protein>
    <submittedName>
        <fullName evidence="8">MFS transporter</fullName>
    </submittedName>
</protein>
<dbReference type="InterPro" id="IPR052714">
    <property type="entry name" value="MFS_Exporter"/>
</dbReference>
<feature type="transmembrane region" description="Helical" evidence="6">
    <location>
        <begin position="21"/>
        <end position="38"/>
    </location>
</feature>
<organism evidence="8 9">
    <name type="scientific">Ornithinibacillus hominis</name>
    <dbReference type="NCBI Taxonomy" id="2763055"/>
    <lineage>
        <taxon>Bacteria</taxon>
        <taxon>Bacillati</taxon>
        <taxon>Bacillota</taxon>
        <taxon>Bacilli</taxon>
        <taxon>Bacillales</taxon>
        <taxon>Bacillaceae</taxon>
        <taxon>Ornithinibacillus</taxon>
    </lineage>
</organism>
<dbReference type="EMBL" id="JACOOL010000007">
    <property type="protein sequence ID" value="MBC5637359.1"/>
    <property type="molecule type" value="Genomic_DNA"/>
</dbReference>
<evidence type="ECO:0000313" key="8">
    <source>
        <dbReference type="EMBL" id="MBC5637359.1"/>
    </source>
</evidence>
<feature type="transmembrane region" description="Helical" evidence="6">
    <location>
        <begin position="301"/>
        <end position="319"/>
    </location>
</feature>
<evidence type="ECO:0000256" key="4">
    <source>
        <dbReference type="ARBA" id="ARBA00022989"/>
    </source>
</evidence>
<dbReference type="PANTHER" id="PTHR23531">
    <property type="entry name" value="QUINOLENE RESISTANCE PROTEIN NORA"/>
    <property type="match status" value="1"/>
</dbReference>
<reference evidence="8" key="1">
    <citation type="submission" date="2020-08" db="EMBL/GenBank/DDBJ databases">
        <title>Genome public.</title>
        <authorList>
            <person name="Liu C."/>
            <person name="Sun Q."/>
        </authorList>
    </citation>
    <scope>NUCLEOTIDE SEQUENCE</scope>
    <source>
        <strain evidence="8">BX22</strain>
    </source>
</reference>
<name>A0A923L6J0_9BACI</name>
<gene>
    <name evidence="8" type="ORF">H8S33_11135</name>
</gene>
<dbReference type="RefSeq" id="WP_186870068.1">
    <property type="nucleotide sequence ID" value="NZ_JACOOL010000007.1"/>
</dbReference>
<evidence type="ECO:0000259" key="7">
    <source>
        <dbReference type="PROSITE" id="PS50850"/>
    </source>
</evidence>
<dbReference type="Gene3D" id="1.20.1250.20">
    <property type="entry name" value="MFS general substrate transporter like domains"/>
    <property type="match status" value="1"/>
</dbReference>
<feature type="transmembrane region" description="Helical" evidence="6">
    <location>
        <begin position="50"/>
        <end position="67"/>
    </location>
</feature>
<comment type="subcellular location">
    <subcellularLocation>
        <location evidence="1">Cell membrane</location>
        <topology evidence="1">Multi-pass membrane protein</topology>
    </subcellularLocation>
</comment>
<dbReference type="GO" id="GO:0022857">
    <property type="term" value="F:transmembrane transporter activity"/>
    <property type="evidence" value="ECO:0007669"/>
    <property type="project" value="InterPro"/>
</dbReference>
<comment type="caution">
    <text evidence="8">The sequence shown here is derived from an EMBL/GenBank/DDBJ whole genome shotgun (WGS) entry which is preliminary data.</text>
</comment>
<evidence type="ECO:0000256" key="6">
    <source>
        <dbReference type="SAM" id="Phobius"/>
    </source>
</evidence>
<feature type="transmembrane region" description="Helical" evidence="6">
    <location>
        <begin position="340"/>
        <end position="359"/>
    </location>
</feature>
<sequence length="404" mass="44071">MYNHKAKIWTKDFINISLTQFIVFIGFYTLLTTLPLYVLNDLGGSEAESGLVVTIMLIAAIAMRPISGNLLDKFGKKKTLLWSTGLFTGTMFFYFFIDSFVGLMFLRFIHGLSFGVVTTAASAIAADIVPNERKGAGLGYFAMATNIAMVVGPFIGLTLIQFISYKVLFVLISIIAVVGVICAMQVNIPQEIYKSRDQKDKKLTLDALIEVKALSIAAISLLVGLAYSSILSYVSVFADANGLSHVANYFFVVFAAVMIIARPSFGQLFDVKGPKYVIIPSLVIFSVGLVMLSYVESAWMFLITAGIIGLGSGSLLPSFQTMCIQAGSPGRSGHATATFYIFWDIGIATGSYVLGMIVARYNFHVMYITCAVLLIVVLALFMIQQTQHGRRIKVEQSAATQNLQ</sequence>
<feature type="transmembrane region" description="Helical" evidence="6">
    <location>
        <begin position="277"/>
        <end position="295"/>
    </location>
</feature>
<dbReference type="Pfam" id="PF07690">
    <property type="entry name" value="MFS_1"/>
    <property type="match status" value="1"/>
</dbReference>
<keyword evidence="9" id="KW-1185">Reference proteome</keyword>
<keyword evidence="5 6" id="KW-0472">Membrane</keyword>
<feature type="transmembrane region" description="Helical" evidence="6">
    <location>
        <begin position="138"/>
        <end position="162"/>
    </location>
</feature>
<feature type="transmembrane region" description="Helical" evidence="6">
    <location>
        <begin position="209"/>
        <end position="234"/>
    </location>
</feature>
<feature type="transmembrane region" description="Helical" evidence="6">
    <location>
        <begin position="246"/>
        <end position="265"/>
    </location>
</feature>
<dbReference type="Proteomes" id="UP000637359">
    <property type="component" value="Unassembled WGS sequence"/>
</dbReference>
<dbReference type="InterPro" id="IPR020846">
    <property type="entry name" value="MFS_dom"/>
</dbReference>
<dbReference type="PROSITE" id="PS50850">
    <property type="entry name" value="MFS"/>
    <property type="match status" value="1"/>
</dbReference>
<dbReference type="SUPFAM" id="SSF103473">
    <property type="entry name" value="MFS general substrate transporter"/>
    <property type="match status" value="1"/>
</dbReference>
<feature type="transmembrane region" description="Helical" evidence="6">
    <location>
        <begin position="79"/>
        <end position="97"/>
    </location>
</feature>
<dbReference type="InterPro" id="IPR011701">
    <property type="entry name" value="MFS"/>
</dbReference>
<evidence type="ECO:0000313" key="9">
    <source>
        <dbReference type="Proteomes" id="UP000637359"/>
    </source>
</evidence>
<dbReference type="InterPro" id="IPR036259">
    <property type="entry name" value="MFS_trans_sf"/>
</dbReference>
<dbReference type="AlphaFoldDB" id="A0A923L6J0"/>
<proteinExistence type="predicted"/>
<dbReference type="GO" id="GO:0005886">
    <property type="term" value="C:plasma membrane"/>
    <property type="evidence" value="ECO:0007669"/>
    <property type="project" value="UniProtKB-SubCell"/>
</dbReference>
<keyword evidence="4 6" id="KW-1133">Transmembrane helix</keyword>
<evidence type="ECO:0000256" key="3">
    <source>
        <dbReference type="ARBA" id="ARBA00022692"/>
    </source>
</evidence>